<evidence type="ECO:0000256" key="4">
    <source>
        <dbReference type="ARBA" id="ARBA00022692"/>
    </source>
</evidence>
<evidence type="ECO:0000256" key="2">
    <source>
        <dbReference type="ARBA" id="ARBA00006228"/>
    </source>
</evidence>
<accession>A0A7S7LX74</accession>
<dbReference type="PANTHER" id="PTHR34584:SF1">
    <property type="entry name" value="NA(+)_H(+) ANTIPORTER SUBUNIT E1"/>
    <property type="match status" value="1"/>
</dbReference>
<sequence>MNFIKNIALSSVAVRGFLFLLIWWVLTDGNISSLWLGVPSVVFAVFLSVILLPPISLSWKACVIFVPFFFMHSMRGAIDVAWRVFHSHLPIQPDLIEYSLTLPPGLSRVVMINIVSLLPGTLSAELNQNIIKVHVLDVQNDFKSELKAIEHHVAKMFGLSVNGYNKGKYNETI</sequence>
<evidence type="ECO:0000256" key="6">
    <source>
        <dbReference type="ARBA" id="ARBA00023136"/>
    </source>
</evidence>
<dbReference type="GO" id="GO:0005886">
    <property type="term" value="C:plasma membrane"/>
    <property type="evidence" value="ECO:0007669"/>
    <property type="project" value="UniProtKB-SubCell"/>
</dbReference>
<keyword evidence="4 7" id="KW-0812">Transmembrane</keyword>
<dbReference type="PANTHER" id="PTHR34584">
    <property type="entry name" value="NA(+)/H(+) ANTIPORTER SUBUNIT E1"/>
    <property type="match status" value="1"/>
</dbReference>
<evidence type="ECO:0000313" key="8">
    <source>
        <dbReference type="EMBL" id="QOY53184.1"/>
    </source>
</evidence>
<evidence type="ECO:0000313" key="9">
    <source>
        <dbReference type="Proteomes" id="UP000593994"/>
    </source>
</evidence>
<feature type="transmembrane region" description="Helical" evidence="7">
    <location>
        <begin position="7"/>
        <end position="26"/>
    </location>
</feature>
<protein>
    <submittedName>
        <fullName evidence="8">Na+/H+ antiporter subunit E</fullName>
    </submittedName>
</protein>
<evidence type="ECO:0000256" key="1">
    <source>
        <dbReference type="ARBA" id="ARBA00004651"/>
    </source>
</evidence>
<dbReference type="RefSeq" id="WP_194372000.1">
    <property type="nucleotide sequence ID" value="NZ_CP054492.1"/>
</dbReference>
<dbReference type="EMBL" id="CP054492">
    <property type="protein sequence ID" value="QOY53184.1"/>
    <property type="molecule type" value="Genomic_DNA"/>
</dbReference>
<feature type="transmembrane region" description="Helical" evidence="7">
    <location>
        <begin position="32"/>
        <end position="52"/>
    </location>
</feature>
<evidence type="ECO:0000256" key="5">
    <source>
        <dbReference type="ARBA" id="ARBA00022989"/>
    </source>
</evidence>
<proteinExistence type="inferred from homology"/>
<comment type="subcellular location">
    <subcellularLocation>
        <location evidence="1">Cell membrane</location>
        <topology evidence="1">Multi-pass membrane protein</topology>
    </subcellularLocation>
</comment>
<keyword evidence="9" id="KW-1185">Reference proteome</keyword>
<dbReference type="GO" id="GO:0008324">
    <property type="term" value="F:monoatomic cation transmembrane transporter activity"/>
    <property type="evidence" value="ECO:0007669"/>
    <property type="project" value="InterPro"/>
</dbReference>
<dbReference type="Proteomes" id="UP000593994">
    <property type="component" value="Chromosome"/>
</dbReference>
<reference evidence="8 9" key="1">
    <citation type="submission" date="2020-05" db="EMBL/GenBank/DDBJ databases">
        <title>Sulfurimonas marisnigri, sp. nov., and Sulfurimonas baltica, sp. nov., manganese oxide reducing chemolithoautotrophs of the class Epsilonproteobacteria isolated from the pelagic redoxclines of the Black and Baltic Seas and emended description of the genus Sulfurimonas.</title>
        <authorList>
            <person name="Henkel J.V."/>
            <person name="Laudan C."/>
            <person name="Werner J."/>
            <person name="Neu T."/>
            <person name="Plewe S."/>
            <person name="Sproer C."/>
            <person name="Bunk B."/>
            <person name="Schulz-Vogt H.N."/>
        </authorList>
    </citation>
    <scope>NUCLEOTIDE SEQUENCE [LARGE SCALE GENOMIC DNA]</scope>
    <source>
        <strain evidence="8 9">GD2</strain>
    </source>
</reference>
<evidence type="ECO:0000256" key="7">
    <source>
        <dbReference type="SAM" id="Phobius"/>
    </source>
</evidence>
<name>A0A7S7LX74_9BACT</name>
<gene>
    <name evidence="8" type="ORF">HUE88_05765</name>
</gene>
<organism evidence="8 9">
    <name type="scientific">Candidatus Sulfurimonas baltica</name>
    <dbReference type="NCBI Taxonomy" id="2740404"/>
    <lineage>
        <taxon>Bacteria</taxon>
        <taxon>Pseudomonadati</taxon>
        <taxon>Campylobacterota</taxon>
        <taxon>Epsilonproteobacteria</taxon>
        <taxon>Campylobacterales</taxon>
        <taxon>Sulfurimonadaceae</taxon>
        <taxon>Sulfurimonas</taxon>
    </lineage>
</organism>
<dbReference type="KEGG" id="sbal:HUE88_05765"/>
<dbReference type="InterPro" id="IPR002758">
    <property type="entry name" value="Cation_antiport_E"/>
</dbReference>
<keyword evidence="3" id="KW-1003">Cell membrane</keyword>
<keyword evidence="5 7" id="KW-1133">Transmembrane helix</keyword>
<dbReference type="AlphaFoldDB" id="A0A7S7LX74"/>
<dbReference type="Pfam" id="PF01899">
    <property type="entry name" value="MNHE"/>
    <property type="match status" value="1"/>
</dbReference>
<evidence type="ECO:0000256" key="3">
    <source>
        <dbReference type="ARBA" id="ARBA00022475"/>
    </source>
</evidence>
<keyword evidence="6 7" id="KW-0472">Membrane</keyword>
<comment type="similarity">
    <text evidence="2">Belongs to the CPA3 antiporters (TC 2.A.63) subunit E family.</text>
</comment>